<dbReference type="AlphaFoldDB" id="A0A1X0RXE3"/>
<accession>A0A1X0RXE3</accession>
<dbReference type="EMBL" id="KV921376">
    <property type="protein sequence ID" value="ORE16733.1"/>
    <property type="molecule type" value="Genomic_DNA"/>
</dbReference>
<organism evidence="1 2">
    <name type="scientific">Rhizopus microsporus</name>
    <dbReference type="NCBI Taxonomy" id="58291"/>
    <lineage>
        <taxon>Eukaryota</taxon>
        <taxon>Fungi</taxon>
        <taxon>Fungi incertae sedis</taxon>
        <taxon>Mucoromycota</taxon>
        <taxon>Mucoromycotina</taxon>
        <taxon>Mucoromycetes</taxon>
        <taxon>Mucorales</taxon>
        <taxon>Mucorineae</taxon>
        <taxon>Rhizopodaceae</taxon>
        <taxon>Rhizopus</taxon>
    </lineage>
</organism>
<protein>
    <submittedName>
        <fullName evidence="1">Uncharacterized protein</fullName>
    </submittedName>
</protein>
<proteinExistence type="predicted"/>
<sequence length="169" mass="19949">MRKTIRSYETEIAEQFDLATNYDTNFVEILSTHFSRNPFQQKQLERNAAFLTTITILHNPFFFLDCNDKINMQWIEKHAPATETTRWNGIAFKVNNKLVTPLFVELSGGVEFNNNLKLYFESLSLFDECFVKRTYFTTVCSTTPRALQEFLKCTQLIYQYREGLLHQMD</sequence>
<evidence type="ECO:0000313" key="1">
    <source>
        <dbReference type="EMBL" id="ORE16733.1"/>
    </source>
</evidence>
<dbReference type="VEuPathDB" id="FungiDB:BCV72DRAFT_321461"/>
<dbReference type="Proteomes" id="UP000242381">
    <property type="component" value="Unassembled WGS sequence"/>
</dbReference>
<evidence type="ECO:0000313" key="2">
    <source>
        <dbReference type="Proteomes" id="UP000242381"/>
    </source>
</evidence>
<reference evidence="1 2" key="1">
    <citation type="journal article" date="2016" name="Proc. Natl. Acad. Sci. U.S.A.">
        <title>Lipid metabolic changes in an early divergent fungus govern the establishment of a mutualistic symbiosis with endobacteria.</title>
        <authorList>
            <person name="Lastovetsky O.A."/>
            <person name="Gaspar M.L."/>
            <person name="Mondo S.J."/>
            <person name="LaButti K.M."/>
            <person name="Sandor L."/>
            <person name="Grigoriev I.V."/>
            <person name="Henry S.A."/>
            <person name="Pawlowska T.E."/>
        </authorList>
    </citation>
    <scope>NUCLEOTIDE SEQUENCE [LARGE SCALE GENOMIC DNA]</scope>
    <source>
        <strain evidence="1 2">ATCC 11559</strain>
    </source>
</reference>
<gene>
    <name evidence="1" type="ORF">BCV71DRAFT_182879</name>
</gene>
<name>A0A1X0RXE3_RHIZD</name>